<evidence type="ECO:0000313" key="4">
    <source>
        <dbReference type="EMBL" id="HEX69964.1"/>
    </source>
</evidence>
<dbReference type="SUPFAM" id="SSF53335">
    <property type="entry name" value="S-adenosyl-L-methionine-dependent methyltransferases"/>
    <property type="match status" value="1"/>
</dbReference>
<dbReference type="InterPro" id="IPR029063">
    <property type="entry name" value="SAM-dependent_MTases_sf"/>
</dbReference>
<dbReference type="GO" id="GO:0032259">
    <property type="term" value="P:methylation"/>
    <property type="evidence" value="ECO:0007669"/>
    <property type="project" value="UniProtKB-KW"/>
</dbReference>
<sequence>MIDPARKAFLDHLHAWGREHGGMWNLNPEAAQALHLLVLAIDAQRALEIGGSNGYSTIWLADALERTGGHLISLEADPRKVAMATANLQQVGLLHRVRIVLGDARQTVLAQPGPFDLVLIDADKESYIHYLEAVLPKLRPGGLIMADNVRSHAGELRTFLERVRSDPRLDTVELPFGPGQLLACWLPA</sequence>
<dbReference type="CDD" id="cd02440">
    <property type="entry name" value="AdoMet_MTases"/>
    <property type="match status" value="1"/>
</dbReference>
<keyword evidence="1 4" id="KW-0489">Methyltransferase</keyword>
<dbReference type="Gene3D" id="3.40.50.150">
    <property type="entry name" value="Vaccinia Virus protein VP39"/>
    <property type="match status" value="1"/>
</dbReference>
<dbReference type="InterPro" id="IPR002935">
    <property type="entry name" value="SAM_O-MeTrfase"/>
</dbReference>
<keyword evidence="3" id="KW-0949">S-adenosyl-L-methionine</keyword>
<dbReference type="EMBL" id="DSID01000141">
    <property type="protein sequence ID" value="HEX69964.1"/>
    <property type="molecule type" value="Genomic_DNA"/>
</dbReference>
<dbReference type="PROSITE" id="PS51682">
    <property type="entry name" value="SAM_OMT_I"/>
    <property type="match status" value="1"/>
</dbReference>
<dbReference type="GO" id="GO:0008171">
    <property type="term" value="F:O-methyltransferase activity"/>
    <property type="evidence" value="ECO:0007669"/>
    <property type="project" value="InterPro"/>
</dbReference>
<evidence type="ECO:0000256" key="1">
    <source>
        <dbReference type="ARBA" id="ARBA00022603"/>
    </source>
</evidence>
<dbReference type="PANTHER" id="PTHR43167">
    <property type="entry name" value="PUTATIVE (AFU_ORTHOLOGUE AFUA_6G01830)-RELATED"/>
    <property type="match status" value="1"/>
</dbReference>
<comment type="caution">
    <text evidence="4">The sequence shown here is derived from an EMBL/GenBank/DDBJ whole genome shotgun (WGS) entry which is preliminary data.</text>
</comment>
<dbReference type="PANTHER" id="PTHR43167:SF1">
    <property type="entry name" value="PUTATIVE (AFU_ORTHOLOGUE AFUA_6G01830)-RELATED"/>
    <property type="match status" value="1"/>
</dbReference>
<dbReference type="AlphaFoldDB" id="A0A7C2WIC2"/>
<name>A0A7C2WIC2_9BACT</name>
<dbReference type="Pfam" id="PF01596">
    <property type="entry name" value="Methyltransf_3"/>
    <property type="match status" value="1"/>
</dbReference>
<evidence type="ECO:0000256" key="3">
    <source>
        <dbReference type="ARBA" id="ARBA00022691"/>
    </source>
</evidence>
<protein>
    <submittedName>
        <fullName evidence="4">O-methyltransferase</fullName>
    </submittedName>
</protein>
<keyword evidence="2 4" id="KW-0808">Transferase</keyword>
<accession>A0A7C2WIC2</accession>
<gene>
    <name evidence="4" type="ORF">ENP13_01800</name>
</gene>
<proteinExistence type="predicted"/>
<evidence type="ECO:0000256" key="2">
    <source>
        <dbReference type="ARBA" id="ARBA00022679"/>
    </source>
</evidence>
<reference evidence="4" key="1">
    <citation type="journal article" date="2020" name="mSystems">
        <title>Genome- and Community-Level Interaction Insights into Carbon Utilization and Element Cycling Functions of Hydrothermarchaeota in Hydrothermal Sediment.</title>
        <authorList>
            <person name="Zhou Z."/>
            <person name="Liu Y."/>
            <person name="Xu W."/>
            <person name="Pan J."/>
            <person name="Luo Z.H."/>
            <person name="Li M."/>
        </authorList>
    </citation>
    <scope>NUCLEOTIDE SEQUENCE [LARGE SCALE GENOMIC DNA]</scope>
    <source>
        <strain evidence="4">SpSt-192</strain>
    </source>
</reference>
<organism evidence="4">
    <name type="scientific">Thermorudis sp</name>
    <dbReference type="NCBI Taxonomy" id="1969470"/>
    <lineage>
        <taxon>Bacteria</taxon>
        <taxon>Pseudomonadati</taxon>
        <taxon>Thermomicrobiota</taxon>
        <taxon>Thermomicrobia</taxon>
        <taxon>Thermomicrobia incertae sedis</taxon>
        <taxon>Thermorudis</taxon>
    </lineage>
</organism>